<accession>A0A6M1LV41</accession>
<reference evidence="1 2" key="2">
    <citation type="submission" date="2020-03" db="EMBL/GenBank/DDBJ databases">
        <title>Roseomonas stagni sp. nov., isolated from pond water in Japan.</title>
        <authorList>
            <person name="Furuhata K."/>
            <person name="Miyamoto H."/>
            <person name="Goto K."/>
        </authorList>
    </citation>
    <scope>NUCLEOTIDE SEQUENCE [LARGE SCALE GENOMIC DNA]</scope>
    <source>
        <strain evidence="1 2">PeD5</strain>
    </source>
</reference>
<dbReference type="Proteomes" id="UP000475385">
    <property type="component" value="Unassembled WGS sequence"/>
</dbReference>
<protein>
    <submittedName>
        <fullName evidence="1">Uncharacterized protein</fullName>
    </submittedName>
</protein>
<proteinExistence type="predicted"/>
<dbReference type="RefSeq" id="WP_164698248.1">
    <property type="nucleotide sequence ID" value="NZ_JAAIKB010000032.1"/>
</dbReference>
<name>A0A6M1LV41_9PROT</name>
<evidence type="ECO:0000313" key="1">
    <source>
        <dbReference type="EMBL" id="NGM24338.1"/>
    </source>
</evidence>
<keyword evidence="2" id="KW-1185">Reference proteome</keyword>
<dbReference type="EMBL" id="JAAIKB010000032">
    <property type="protein sequence ID" value="NGM24338.1"/>
    <property type="molecule type" value="Genomic_DNA"/>
</dbReference>
<evidence type="ECO:0000313" key="2">
    <source>
        <dbReference type="Proteomes" id="UP000475385"/>
    </source>
</evidence>
<gene>
    <name evidence="1" type="ORF">G3576_30400</name>
</gene>
<reference evidence="1 2" key="1">
    <citation type="submission" date="2020-02" db="EMBL/GenBank/DDBJ databases">
        <authorList>
            <person name="Kim H.M."/>
            <person name="Jeon C.O."/>
        </authorList>
    </citation>
    <scope>NUCLEOTIDE SEQUENCE [LARGE SCALE GENOMIC DNA]</scope>
    <source>
        <strain evidence="1 2">PeD5</strain>
    </source>
</reference>
<comment type="caution">
    <text evidence="1">The sequence shown here is derived from an EMBL/GenBank/DDBJ whole genome shotgun (WGS) entry which is preliminary data.</text>
</comment>
<dbReference type="AlphaFoldDB" id="A0A6M1LV41"/>
<sequence length="268" mass="28524">MPGAPPRLFRVLDRAGPTVHAAEFYRRLGAAAVSPFAEVVLGATRPVDMALLRHIEGLAGVGDAIQRLPASVLSDVTATGAIGALAAVLRSYGRDADAALANLPHGAGVSAIYCRLTDALSTLSAPVAPMPLPTGMRQVMSVGDLRAIGRRLDLCVRDALHSGAKHWMALLEGHAIYLTTDHPDGLVELRRVGPDLVSIADARRRGNTPMAPPHLRRLRDAMSEAGWRFVAVEPADALVALAARVDDEFCSLNRTFGEMLHALDNDWG</sequence>
<organism evidence="1 2">
    <name type="scientific">Falsiroseomonas algicola</name>
    <dbReference type="NCBI Taxonomy" id="2716930"/>
    <lineage>
        <taxon>Bacteria</taxon>
        <taxon>Pseudomonadati</taxon>
        <taxon>Pseudomonadota</taxon>
        <taxon>Alphaproteobacteria</taxon>
        <taxon>Acetobacterales</taxon>
        <taxon>Roseomonadaceae</taxon>
        <taxon>Falsiroseomonas</taxon>
    </lineage>
</organism>